<feature type="transmembrane region" description="Helical" evidence="1">
    <location>
        <begin position="403"/>
        <end position="428"/>
    </location>
</feature>
<feature type="transmembrane region" description="Helical" evidence="1">
    <location>
        <begin position="46"/>
        <end position="65"/>
    </location>
</feature>
<evidence type="ECO:0000313" key="2">
    <source>
        <dbReference type="EMBL" id="PXX54994.1"/>
    </source>
</evidence>
<dbReference type="GeneID" id="86060559"/>
<evidence type="ECO:0000313" key="3">
    <source>
        <dbReference type="Proteomes" id="UP000248057"/>
    </source>
</evidence>
<dbReference type="RefSeq" id="WP_110322119.1">
    <property type="nucleotide sequence ID" value="NZ_QJKD01000003.1"/>
</dbReference>
<accession>A0A2V3Y7W8</accession>
<keyword evidence="1" id="KW-1133">Transmembrane helix</keyword>
<gene>
    <name evidence="2" type="ORF">DFR60_10344</name>
</gene>
<feature type="transmembrane region" description="Helical" evidence="1">
    <location>
        <begin position="20"/>
        <end position="40"/>
    </location>
</feature>
<feature type="transmembrane region" description="Helical" evidence="1">
    <location>
        <begin position="374"/>
        <end position="391"/>
    </location>
</feature>
<dbReference type="AlphaFoldDB" id="A0A2V3Y7W8"/>
<dbReference type="NCBIfam" id="NF045889">
    <property type="entry name" value="ICE_Mbov_0396_TM"/>
    <property type="match status" value="1"/>
</dbReference>
<feature type="transmembrane region" description="Helical" evidence="1">
    <location>
        <begin position="140"/>
        <end position="159"/>
    </location>
</feature>
<dbReference type="Proteomes" id="UP000248057">
    <property type="component" value="Unassembled WGS sequence"/>
</dbReference>
<feature type="transmembrane region" description="Helical" evidence="1">
    <location>
        <begin position="346"/>
        <end position="368"/>
    </location>
</feature>
<comment type="caution">
    <text evidence="2">The sequence shown here is derived from an EMBL/GenBank/DDBJ whole genome shotgun (WGS) entry which is preliminary data.</text>
</comment>
<keyword evidence="3" id="KW-1185">Reference proteome</keyword>
<dbReference type="EMBL" id="QJKD01000003">
    <property type="protein sequence ID" value="PXX54994.1"/>
    <property type="molecule type" value="Genomic_DNA"/>
</dbReference>
<organism evidence="2 3">
    <name type="scientific">Hungatella effluvii</name>
    <dbReference type="NCBI Taxonomy" id="1096246"/>
    <lineage>
        <taxon>Bacteria</taxon>
        <taxon>Bacillati</taxon>
        <taxon>Bacillota</taxon>
        <taxon>Clostridia</taxon>
        <taxon>Lachnospirales</taxon>
        <taxon>Lachnospiraceae</taxon>
        <taxon>Hungatella</taxon>
    </lineage>
</organism>
<dbReference type="NCBIfam" id="NF045848">
    <property type="entry name" value="MMCAP2_0566_fam"/>
    <property type="match status" value="2"/>
</dbReference>
<proteinExistence type="predicted"/>
<keyword evidence="1" id="KW-0812">Transmembrane</keyword>
<sequence>MGKVIDTFLGTMELMFRALFNEVFVPAMSEVMSLLFTVLFTPVKMYFAYGAYTILIMLCGIIDSLENILNLFIGTVPVSKTDGRTLMEAIFQMKTVNNAFLYITVAAVCICFVLTIVAVAKSMSSMTLGNRNPITYVLKSTAKACMAFIMVPLMCLFMLSMSNIVVSQAQTAMTAHLGVDRVPSTGEYIFLTASIRAGKKVIWSDLLSDTMGTLEGYKTALIDDNIASLGAISDEITDAIDELTAISNGTAEQGFLEDDFRLGNLTMALNKIDTTTASEDILNTKKKIEDTVDAIRQESLNIIDSTYPYLKPSMSDPLRQSYLSGEKDYKNMMHSGVDFSVFKIDYLVGFLSAGFIALVFMGLTIQFIRRMLELVVLYLTAPFFAAAIPLDDGEMFKKWRESFIAKFLSGFSVLFALKLYLLLLPLIFSDNLDLGTKIIGDMPNIGSTVIEGIEQGSGAMTDHIVDQIAGGAGTGNTGELIEEANALDEAIKEATKYAEEMGVGDNNLYETLLRSSGLKDRNSPTDAAAFVNSVLRLIFLIGGTWAVYKSQVMVMDILHPETSENTRQTTLLAFAAAKKIVSTGADVAKKGVKIGGTVAVGAVTGGVGGVAAAGAEGAGMAAKGAAAAAKAAGSAIKTAGSAAKSAAGEAKNAVSKGSDDS</sequence>
<reference evidence="2 3" key="1">
    <citation type="submission" date="2018-05" db="EMBL/GenBank/DDBJ databases">
        <title>Genomic Encyclopedia of Type Strains, Phase IV (KMG-IV): sequencing the most valuable type-strain genomes for metagenomic binning, comparative biology and taxonomic classification.</title>
        <authorList>
            <person name="Goeker M."/>
        </authorList>
    </citation>
    <scope>NUCLEOTIDE SEQUENCE [LARGE SCALE GENOMIC DNA]</scope>
    <source>
        <strain evidence="2 3">DSM 24995</strain>
    </source>
</reference>
<evidence type="ECO:0000256" key="1">
    <source>
        <dbReference type="SAM" id="Phobius"/>
    </source>
</evidence>
<protein>
    <submittedName>
        <fullName evidence="2">Uncharacterized protein</fullName>
    </submittedName>
</protein>
<keyword evidence="1" id="KW-0472">Membrane</keyword>
<feature type="transmembrane region" description="Helical" evidence="1">
    <location>
        <begin position="99"/>
        <end position="120"/>
    </location>
</feature>
<name>A0A2V3Y7W8_9FIRM</name>